<dbReference type="RefSeq" id="WP_168536294.1">
    <property type="nucleotide sequence ID" value="NZ_JAAWWP010000002.1"/>
</dbReference>
<proteinExistence type="predicted"/>
<organism evidence="1 2">
    <name type="scientific">Streptomyces physcomitrii</name>
    <dbReference type="NCBI Taxonomy" id="2724184"/>
    <lineage>
        <taxon>Bacteria</taxon>
        <taxon>Bacillati</taxon>
        <taxon>Actinomycetota</taxon>
        <taxon>Actinomycetes</taxon>
        <taxon>Kitasatosporales</taxon>
        <taxon>Streptomycetaceae</taxon>
        <taxon>Streptomyces</taxon>
    </lineage>
</organism>
<keyword evidence="2" id="KW-1185">Reference proteome</keyword>
<dbReference type="EMBL" id="JAAWWP010000002">
    <property type="protein sequence ID" value="NKI40676.1"/>
    <property type="molecule type" value="Genomic_DNA"/>
</dbReference>
<accession>A0ABX1GX59</accession>
<evidence type="ECO:0008006" key="3">
    <source>
        <dbReference type="Google" id="ProtNLM"/>
    </source>
</evidence>
<protein>
    <recommendedName>
        <fullName evidence="3">HPt domain-containing protein</fullName>
    </recommendedName>
</protein>
<name>A0ABX1GX59_9ACTN</name>
<dbReference type="Proteomes" id="UP000772196">
    <property type="component" value="Unassembled WGS sequence"/>
</dbReference>
<reference evidence="1 2" key="1">
    <citation type="submission" date="2020-04" db="EMBL/GenBank/DDBJ databases">
        <title>Phylogenetic Diversity and Antibacterial Activity against Ralstonia solanacearum of Endophytic Actinomycete Isolated from Moss.</title>
        <authorList>
            <person name="Zhuang X."/>
        </authorList>
    </citation>
    <scope>NUCLEOTIDE SEQUENCE [LARGE SCALE GENOMIC DNA]</scope>
    <source>
        <strain evidence="1 2">LD120</strain>
    </source>
</reference>
<evidence type="ECO:0000313" key="2">
    <source>
        <dbReference type="Proteomes" id="UP000772196"/>
    </source>
</evidence>
<comment type="caution">
    <text evidence="1">The sequence shown here is derived from an EMBL/GenBank/DDBJ whole genome shotgun (WGS) entry which is preliminary data.</text>
</comment>
<gene>
    <name evidence="1" type="ORF">HFV08_05295</name>
</gene>
<sequence>MGDLGKESASIANAAPLLRKAPHHVSKPLHAFKSQTHDLSALGALGALMSATDDVRDGMETLSKLAEQLVDEWHDEATLMTDLSDAFDALDLLLEAAQGKGKGSGRKG</sequence>
<evidence type="ECO:0000313" key="1">
    <source>
        <dbReference type="EMBL" id="NKI40676.1"/>
    </source>
</evidence>